<dbReference type="EMBL" id="BBMR01000013">
    <property type="protein sequence ID" value="GAL22403.1"/>
    <property type="molecule type" value="Genomic_DNA"/>
</dbReference>
<keyword evidence="2" id="KW-1185">Reference proteome</keyword>
<dbReference type="AlphaFoldDB" id="A0A090S6I3"/>
<reference evidence="1 2" key="2">
    <citation type="submission" date="2014-09" db="EMBL/GenBank/DDBJ databases">
        <authorList>
            <consortium name="NBRP consortium"/>
            <person name="Sawabe T."/>
            <person name="Meirelles P."/>
            <person name="Nakanishi M."/>
            <person name="Sayaka M."/>
            <person name="Hattori M."/>
            <person name="Ohkuma M."/>
        </authorList>
    </citation>
    <scope>NUCLEOTIDE SEQUENCE [LARGE SCALE GENOMIC DNA]</scope>
    <source>
        <strain evidence="2">JCM19235</strain>
    </source>
</reference>
<reference evidence="1 2" key="1">
    <citation type="submission" date="2014-09" db="EMBL/GenBank/DDBJ databases">
        <title>Vibrio maritimus JCM 19235. (C45) whole genome shotgun sequence.</title>
        <authorList>
            <person name="Sawabe T."/>
            <person name="Meirelles P."/>
            <person name="Nakanishi M."/>
            <person name="Sayaka M."/>
            <person name="Hattori M."/>
            <person name="Ohkuma M."/>
        </authorList>
    </citation>
    <scope>NUCLEOTIDE SEQUENCE [LARGE SCALE GENOMIC DNA]</scope>
    <source>
        <strain evidence="2">JCM19235</strain>
    </source>
</reference>
<name>A0A090S6I3_9VIBR</name>
<protein>
    <submittedName>
        <fullName evidence="1">Uncharacterized protein</fullName>
    </submittedName>
</protein>
<proteinExistence type="predicted"/>
<evidence type="ECO:0000313" key="2">
    <source>
        <dbReference type="Proteomes" id="UP000029228"/>
    </source>
</evidence>
<accession>A0A090S6I3</accession>
<comment type="caution">
    <text evidence="1">The sequence shown here is derived from an EMBL/GenBank/DDBJ whole genome shotgun (WGS) entry which is preliminary data.</text>
</comment>
<sequence>MAENHFLEGHNVHCVFPVSEKVKSLMKVYQEQYRINDITYSEVFN</sequence>
<organism evidence="1 2">
    <name type="scientific">Vibrio maritimus</name>
    <dbReference type="NCBI Taxonomy" id="990268"/>
    <lineage>
        <taxon>Bacteria</taxon>
        <taxon>Pseudomonadati</taxon>
        <taxon>Pseudomonadota</taxon>
        <taxon>Gammaproteobacteria</taxon>
        <taxon>Vibrionales</taxon>
        <taxon>Vibrionaceae</taxon>
        <taxon>Vibrio</taxon>
    </lineage>
</organism>
<evidence type="ECO:0000313" key="1">
    <source>
        <dbReference type="EMBL" id="GAL22403.1"/>
    </source>
</evidence>
<gene>
    <name evidence="1" type="ORF">JCM19235_3919</name>
</gene>
<dbReference type="Proteomes" id="UP000029228">
    <property type="component" value="Unassembled WGS sequence"/>
</dbReference>